<accession>A0A4U6TWH4</accession>
<evidence type="ECO:0000256" key="1">
    <source>
        <dbReference type="SAM" id="SignalP"/>
    </source>
</evidence>
<reference evidence="2" key="1">
    <citation type="submission" date="2019-03" db="EMBL/GenBank/DDBJ databases">
        <title>WGS assembly of Setaria viridis.</title>
        <authorList>
            <person name="Huang P."/>
            <person name="Jenkins J."/>
            <person name="Grimwood J."/>
            <person name="Barry K."/>
            <person name="Healey A."/>
            <person name="Mamidi S."/>
            <person name="Sreedasyam A."/>
            <person name="Shu S."/>
            <person name="Feldman M."/>
            <person name="Wu J."/>
            <person name="Yu Y."/>
            <person name="Chen C."/>
            <person name="Johnson J."/>
            <person name="Rokhsar D."/>
            <person name="Baxter I."/>
            <person name="Schmutz J."/>
            <person name="Brutnell T."/>
            <person name="Kellogg E."/>
        </authorList>
    </citation>
    <scope>NUCLEOTIDE SEQUENCE [LARGE SCALE GENOMIC DNA]</scope>
</reference>
<dbReference type="AlphaFoldDB" id="A0A4U6TWH4"/>
<organism evidence="2 3">
    <name type="scientific">Setaria viridis</name>
    <name type="common">Green bristlegrass</name>
    <name type="synonym">Setaria italica subsp. viridis</name>
    <dbReference type="NCBI Taxonomy" id="4556"/>
    <lineage>
        <taxon>Eukaryota</taxon>
        <taxon>Viridiplantae</taxon>
        <taxon>Streptophyta</taxon>
        <taxon>Embryophyta</taxon>
        <taxon>Tracheophyta</taxon>
        <taxon>Spermatophyta</taxon>
        <taxon>Magnoliopsida</taxon>
        <taxon>Liliopsida</taxon>
        <taxon>Poales</taxon>
        <taxon>Poaceae</taxon>
        <taxon>PACMAD clade</taxon>
        <taxon>Panicoideae</taxon>
        <taxon>Panicodae</taxon>
        <taxon>Paniceae</taxon>
        <taxon>Cenchrinae</taxon>
        <taxon>Setaria</taxon>
    </lineage>
</organism>
<protein>
    <recommendedName>
        <fullName evidence="4">FBD domain-containing protein</fullName>
    </recommendedName>
</protein>
<sequence>MVFQVIICMYHWVSASPTMEIPKDWSFFTVQSEELSVLDEKAAAFNYLTSILNFHIISCPSLVSVSLQTFSKLIYLERLQTNDCPRLISPRRMLHGSYTMITHKAYLHLLQDT</sequence>
<evidence type="ECO:0000313" key="3">
    <source>
        <dbReference type="Proteomes" id="UP000298652"/>
    </source>
</evidence>
<feature type="signal peptide" evidence="1">
    <location>
        <begin position="1"/>
        <end position="15"/>
    </location>
</feature>
<proteinExistence type="predicted"/>
<feature type="chain" id="PRO_5020626883" description="FBD domain-containing protein" evidence="1">
    <location>
        <begin position="16"/>
        <end position="113"/>
    </location>
</feature>
<evidence type="ECO:0008006" key="4">
    <source>
        <dbReference type="Google" id="ProtNLM"/>
    </source>
</evidence>
<keyword evidence="1" id="KW-0732">Signal</keyword>
<dbReference type="Gramene" id="TKW06642">
    <property type="protein sequence ID" value="TKW06642"/>
    <property type="gene ID" value="SEVIR_7G253250v2"/>
</dbReference>
<name>A0A4U6TWH4_SETVI</name>
<keyword evidence="3" id="KW-1185">Reference proteome</keyword>
<dbReference type="Proteomes" id="UP000298652">
    <property type="component" value="Chromosome 7"/>
</dbReference>
<dbReference type="EMBL" id="CM016558">
    <property type="protein sequence ID" value="TKW06642.1"/>
    <property type="molecule type" value="Genomic_DNA"/>
</dbReference>
<gene>
    <name evidence="2" type="ORF">SEVIR_7G253250v2</name>
</gene>
<evidence type="ECO:0000313" key="2">
    <source>
        <dbReference type="EMBL" id="TKW06642.1"/>
    </source>
</evidence>